<feature type="compositionally biased region" description="Polar residues" evidence="1">
    <location>
        <begin position="54"/>
        <end position="70"/>
    </location>
</feature>
<feature type="compositionally biased region" description="Basic and acidic residues" evidence="1">
    <location>
        <begin position="185"/>
        <end position="195"/>
    </location>
</feature>
<protein>
    <submittedName>
        <fullName evidence="2">Uncharacterized protein</fullName>
    </submittedName>
</protein>
<dbReference type="EMBL" id="SZYD01000018">
    <property type="protein sequence ID" value="KAD2804864.1"/>
    <property type="molecule type" value="Genomic_DNA"/>
</dbReference>
<feature type="region of interest" description="Disordered" evidence="1">
    <location>
        <begin position="185"/>
        <end position="216"/>
    </location>
</feature>
<feature type="region of interest" description="Disordered" evidence="1">
    <location>
        <begin position="51"/>
        <end position="72"/>
    </location>
</feature>
<sequence length="272" mass="29883">MKIVVITTRADTVAAMNNTQSMELLTRDQKKKSRTALLNVGFVARNKGRLPRNATGTQEVDQGSSSTSYGSLDADNMPIRGRRLLEEIYEETTAMAEDQVRDLYKEEELLLPFAAVRGLFDRFRCCSGQGCSGSDWVLSGFDFAVTNPVKTNAKIGLADSRVKRVQFTAKNSGTPGNQFEHIRRSEHRRDFRDSGSIESVRTQSGSRRWAQKTGKPNEISPGKLLLVGSVPLRIPVSDGSSLWESVGIEDEKTWSVMTGLGPSEASTGPSGY</sequence>
<keyword evidence="3" id="KW-1185">Reference proteome</keyword>
<evidence type="ECO:0000313" key="2">
    <source>
        <dbReference type="EMBL" id="KAD2804864.1"/>
    </source>
</evidence>
<dbReference type="Proteomes" id="UP000326396">
    <property type="component" value="Linkage Group LG8"/>
</dbReference>
<name>A0A5N6LTF1_9ASTR</name>
<reference evidence="2 3" key="1">
    <citation type="submission" date="2019-05" db="EMBL/GenBank/DDBJ databases">
        <title>Mikania micrantha, genome provides insights into the molecular mechanism of rapid growth.</title>
        <authorList>
            <person name="Liu B."/>
        </authorList>
    </citation>
    <scope>NUCLEOTIDE SEQUENCE [LARGE SCALE GENOMIC DNA]</scope>
    <source>
        <strain evidence="2">NLD-2019</strain>
        <tissue evidence="2">Leaf</tissue>
    </source>
</reference>
<proteinExistence type="predicted"/>
<evidence type="ECO:0000313" key="3">
    <source>
        <dbReference type="Proteomes" id="UP000326396"/>
    </source>
</evidence>
<feature type="compositionally biased region" description="Polar residues" evidence="1">
    <location>
        <begin position="196"/>
        <end position="206"/>
    </location>
</feature>
<accession>A0A5N6LTF1</accession>
<evidence type="ECO:0000256" key="1">
    <source>
        <dbReference type="SAM" id="MobiDB-lite"/>
    </source>
</evidence>
<organism evidence="2 3">
    <name type="scientific">Mikania micrantha</name>
    <name type="common">bitter vine</name>
    <dbReference type="NCBI Taxonomy" id="192012"/>
    <lineage>
        <taxon>Eukaryota</taxon>
        <taxon>Viridiplantae</taxon>
        <taxon>Streptophyta</taxon>
        <taxon>Embryophyta</taxon>
        <taxon>Tracheophyta</taxon>
        <taxon>Spermatophyta</taxon>
        <taxon>Magnoliopsida</taxon>
        <taxon>eudicotyledons</taxon>
        <taxon>Gunneridae</taxon>
        <taxon>Pentapetalae</taxon>
        <taxon>asterids</taxon>
        <taxon>campanulids</taxon>
        <taxon>Asterales</taxon>
        <taxon>Asteraceae</taxon>
        <taxon>Asteroideae</taxon>
        <taxon>Heliantheae alliance</taxon>
        <taxon>Eupatorieae</taxon>
        <taxon>Mikania</taxon>
    </lineage>
</organism>
<dbReference type="AlphaFoldDB" id="A0A5N6LTF1"/>
<gene>
    <name evidence="2" type="ORF">E3N88_38241</name>
</gene>
<comment type="caution">
    <text evidence="2">The sequence shown here is derived from an EMBL/GenBank/DDBJ whole genome shotgun (WGS) entry which is preliminary data.</text>
</comment>